<protein>
    <recommendedName>
        <fullName evidence="4">Organic solvent tolerance-like N-terminal domain-containing protein</fullName>
    </recommendedName>
</protein>
<feature type="region of interest" description="Disordered" evidence="1">
    <location>
        <begin position="78"/>
        <end position="113"/>
    </location>
</feature>
<evidence type="ECO:0000313" key="3">
    <source>
        <dbReference type="Proteomes" id="UP001231197"/>
    </source>
</evidence>
<evidence type="ECO:0000256" key="1">
    <source>
        <dbReference type="SAM" id="MobiDB-lite"/>
    </source>
</evidence>
<evidence type="ECO:0008006" key="4">
    <source>
        <dbReference type="Google" id="ProtNLM"/>
    </source>
</evidence>
<comment type="caution">
    <text evidence="2">The sequence shown here is derived from an EMBL/GenBank/DDBJ whole genome shotgun (WGS) entry which is preliminary data.</text>
</comment>
<feature type="compositionally biased region" description="Basic residues" evidence="1">
    <location>
        <begin position="96"/>
        <end position="113"/>
    </location>
</feature>
<dbReference type="Proteomes" id="UP001231197">
    <property type="component" value="Unassembled WGS sequence"/>
</dbReference>
<dbReference type="EMBL" id="JASDDK010000001">
    <property type="protein sequence ID" value="MDN3491854.1"/>
    <property type="molecule type" value="Genomic_DNA"/>
</dbReference>
<reference evidence="2 3" key="1">
    <citation type="journal article" date="2023" name="Int. J. Syst. Evol. Microbiol.">
        <title>Winogradskyella bathintestinalis sp. nov., isolated from the intestine of the deep-sea loosejaw dragonfish, Malacosteus niger.</title>
        <authorList>
            <person name="Uniacke-Lowe S."/>
            <person name="Johnson C.N."/>
            <person name="Stanton C."/>
            <person name="Hill C."/>
            <person name="Ross P."/>
        </authorList>
    </citation>
    <scope>NUCLEOTIDE SEQUENCE [LARGE SCALE GENOMIC DNA]</scope>
    <source>
        <strain evidence="2 3">APC 3343</strain>
    </source>
</reference>
<name>A0ABT7ZS64_9FLAO</name>
<dbReference type="RefSeq" id="WP_290205543.1">
    <property type="nucleotide sequence ID" value="NZ_JASDDK010000001.1"/>
</dbReference>
<gene>
    <name evidence="2" type="ORF">QMA06_03905</name>
</gene>
<proteinExistence type="predicted"/>
<accession>A0ABT7ZS64</accession>
<organism evidence="2 3">
    <name type="scientific">Winogradskyella bathintestinalis</name>
    <dbReference type="NCBI Taxonomy" id="3035208"/>
    <lineage>
        <taxon>Bacteria</taxon>
        <taxon>Pseudomonadati</taxon>
        <taxon>Bacteroidota</taxon>
        <taxon>Flavobacteriia</taxon>
        <taxon>Flavobacteriales</taxon>
        <taxon>Flavobacteriaceae</taxon>
        <taxon>Winogradskyella</taxon>
    </lineage>
</organism>
<sequence length="113" mass="13217">MKYYILLLFLAFSLISLAQKVEKDGKTYIIKKEKIFLEGKEVTDSLSEEEKTLIFKEGVLIRESLNLKAIELERKEKERKGKEEAAAKLEKESKKAQKAQKKLKRSSKRLKRN</sequence>
<keyword evidence="3" id="KW-1185">Reference proteome</keyword>
<feature type="compositionally biased region" description="Basic and acidic residues" evidence="1">
    <location>
        <begin position="78"/>
        <end position="95"/>
    </location>
</feature>
<evidence type="ECO:0000313" key="2">
    <source>
        <dbReference type="EMBL" id="MDN3491854.1"/>
    </source>
</evidence>